<evidence type="ECO:0000256" key="1">
    <source>
        <dbReference type="SAM" id="SignalP"/>
    </source>
</evidence>
<organism evidence="2 4">
    <name type="scientific">Prochlorococcus marinus (strain MIT 9303)</name>
    <dbReference type="NCBI Taxonomy" id="59922"/>
    <lineage>
        <taxon>Bacteria</taxon>
        <taxon>Bacillati</taxon>
        <taxon>Cyanobacteriota</taxon>
        <taxon>Cyanophyceae</taxon>
        <taxon>Synechococcales</taxon>
        <taxon>Prochlorococcaceae</taxon>
        <taxon>Prochlorococcus</taxon>
    </lineage>
</organism>
<accession>A2CCM7</accession>
<proteinExistence type="predicted"/>
<keyword evidence="1" id="KW-0732">Signal</keyword>
<dbReference type="AlphaFoldDB" id="A2CCM7"/>
<evidence type="ECO:0000313" key="4">
    <source>
        <dbReference type="Proteomes" id="UP000002274"/>
    </source>
</evidence>
<evidence type="ECO:0000313" key="3">
    <source>
        <dbReference type="EMBL" id="ABM79240.1"/>
    </source>
</evidence>
<sequence length="115" mass="12519">MFSAPMRLLCSPLMFGLLVGSSGLMGLASSPAHAGELRCDGTLLQLSVRESGELRSDRFRFSLQVEAEGKTSSAAMDQLNQRLVTVRSRVRPLILDDLKIPAPRSYAIDGATPWQ</sequence>
<evidence type="ECO:0000313" key="2">
    <source>
        <dbReference type="EMBL" id="ABM79237.1"/>
    </source>
</evidence>
<feature type="signal peptide" evidence="1">
    <location>
        <begin position="1"/>
        <end position="34"/>
    </location>
</feature>
<dbReference type="KEGG" id="pmf:P9303_25061"/>
<name>A2CCM7_PROM3</name>
<dbReference type="EMBL" id="CP000554">
    <property type="protein sequence ID" value="ABM79237.1"/>
    <property type="molecule type" value="Genomic_DNA"/>
</dbReference>
<feature type="chain" id="PRO_5010669944" evidence="1">
    <location>
        <begin position="35"/>
        <end position="115"/>
    </location>
</feature>
<gene>
    <name evidence="2" type="ordered locus">P9303_25061</name>
    <name evidence="3" type="ordered locus">P9303_25091</name>
</gene>
<dbReference type="KEGG" id="pmf:P9303_25091"/>
<dbReference type="STRING" id="59922.P9303_25061"/>
<protein>
    <submittedName>
        <fullName evidence="2">Uncharacterized protein</fullName>
    </submittedName>
</protein>
<dbReference type="HOGENOM" id="CLU_2106825_0_0_3"/>
<dbReference type="EMBL" id="CP000554">
    <property type="protein sequence ID" value="ABM79240.1"/>
    <property type="molecule type" value="Genomic_DNA"/>
</dbReference>
<dbReference type="Proteomes" id="UP000002274">
    <property type="component" value="Chromosome"/>
</dbReference>
<reference evidence="2" key="2">
    <citation type="submission" date="2007-01" db="EMBL/GenBank/DDBJ databases">
        <authorList>
            <person name="Chisholm S."/>
            <person name="Huang K."/>
            <person name="Martiny A."/>
            <person name="Kettler G."/>
            <person name="Zucker J."/>
            <person name="Coleman M."/>
            <person name="Keller K."/>
            <person name="Arkin A."/>
            <person name="Coe A."/>
            <person name="Rodrigue S."/>
            <person name="Church G."/>
            <person name="Ferriera S."/>
            <person name="Johnson J."/>
            <person name="Kravitz S."/>
            <person name="Beeson K."/>
            <person name="Sutton G."/>
            <person name="Rogers Y.-H."/>
            <person name="Friedman R."/>
            <person name="Frazier M."/>
            <person name="Venter J.C."/>
        </authorList>
    </citation>
    <scope>NUCLEOTIDE SEQUENCE</scope>
    <source>
        <strain evidence="2">MIT 9303</strain>
    </source>
</reference>
<dbReference type="RefSeq" id="WP_011827085.1">
    <property type="nucleotide sequence ID" value="NC_008820.1"/>
</dbReference>
<reference evidence="2 4" key="1">
    <citation type="journal article" date="2007" name="PLoS Genet.">
        <title>Patterns and implications of gene gain and loss in the evolution of Prochlorococcus.</title>
        <authorList>
            <person name="Kettler G.C."/>
            <person name="Martiny A.C."/>
            <person name="Huang K."/>
            <person name="Zucker J."/>
            <person name="Coleman M.L."/>
            <person name="Rodrigue S."/>
            <person name="Chen F."/>
            <person name="Lapidus A."/>
            <person name="Ferriera S."/>
            <person name="Johnson J."/>
            <person name="Steglich C."/>
            <person name="Church G.M."/>
            <person name="Richardson P."/>
            <person name="Chisholm S.W."/>
        </authorList>
    </citation>
    <scope>NUCLEOTIDE SEQUENCE [LARGE SCALE GENOMIC DNA]</scope>
    <source>
        <strain evidence="2 4">MIT 9303</strain>
    </source>
</reference>